<name>A0A074JI39_9RHOB</name>
<dbReference type="Proteomes" id="UP000027432">
    <property type="component" value="Unassembled WGS sequence"/>
</dbReference>
<reference evidence="2 3" key="1">
    <citation type="submission" date="2013-07" db="EMBL/GenBank/DDBJ databases">
        <title>Thioclava pacifica DSM 10166 Genome Sequencing.</title>
        <authorList>
            <person name="Lai Q."/>
            <person name="Shao Z."/>
        </authorList>
    </citation>
    <scope>NUCLEOTIDE SEQUENCE [LARGE SCALE GENOMIC DNA]</scope>
    <source>
        <strain evidence="2 3">DSM 10166</strain>
    </source>
</reference>
<feature type="transmembrane region" description="Helical" evidence="1">
    <location>
        <begin position="182"/>
        <end position="201"/>
    </location>
</feature>
<feature type="transmembrane region" description="Helical" evidence="1">
    <location>
        <begin position="213"/>
        <end position="232"/>
    </location>
</feature>
<protein>
    <submittedName>
        <fullName evidence="2">Uncharacterized protein</fullName>
    </submittedName>
</protein>
<proteinExistence type="predicted"/>
<feature type="transmembrane region" description="Helical" evidence="1">
    <location>
        <begin position="42"/>
        <end position="63"/>
    </location>
</feature>
<evidence type="ECO:0000256" key="1">
    <source>
        <dbReference type="SAM" id="Phobius"/>
    </source>
</evidence>
<evidence type="ECO:0000313" key="3">
    <source>
        <dbReference type="Proteomes" id="UP000027432"/>
    </source>
</evidence>
<dbReference type="eggNOG" id="ENOG502Z7XH">
    <property type="taxonomic scope" value="Bacteria"/>
</dbReference>
<keyword evidence="1" id="KW-0812">Transmembrane</keyword>
<feature type="transmembrane region" description="Helical" evidence="1">
    <location>
        <begin position="287"/>
        <end position="307"/>
    </location>
</feature>
<feature type="transmembrane region" description="Helical" evidence="1">
    <location>
        <begin position="247"/>
        <end position="266"/>
    </location>
</feature>
<comment type="caution">
    <text evidence="2">The sequence shown here is derived from an EMBL/GenBank/DDBJ whole genome shotgun (WGS) entry which is preliminary data.</text>
</comment>
<dbReference type="STRING" id="1353537.TP2_15890"/>
<feature type="transmembrane region" description="Helical" evidence="1">
    <location>
        <begin position="75"/>
        <end position="95"/>
    </location>
</feature>
<feature type="transmembrane region" description="Helical" evidence="1">
    <location>
        <begin position="101"/>
        <end position="121"/>
    </location>
</feature>
<feature type="transmembrane region" description="Helical" evidence="1">
    <location>
        <begin position="141"/>
        <end position="162"/>
    </location>
</feature>
<gene>
    <name evidence="2" type="ORF">TP2_15890</name>
</gene>
<accession>A0A074JI39</accession>
<feature type="transmembrane region" description="Helical" evidence="1">
    <location>
        <begin position="422"/>
        <end position="442"/>
    </location>
</feature>
<feature type="transmembrane region" description="Helical" evidence="1">
    <location>
        <begin position="371"/>
        <end position="402"/>
    </location>
</feature>
<organism evidence="2 3">
    <name type="scientific">Thioclava pacifica DSM 10166</name>
    <dbReference type="NCBI Taxonomy" id="1353537"/>
    <lineage>
        <taxon>Bacteria</taxon>
        <taxon>Pseudomonadati</taxon>
        <taxon>Pseudomonadota</taxon>
        <taxon>Alphaproteobacteria</taxon>
        <taxon>Rhodobacterales</taxon>
        <taxon>Paracoccaceae</taxon>
        <taxon>Thioclava</taxon>
    </lineage>
</organism>
<dbReference type="Gene3D" id="1.20.1740.10">
    <property type="entry name" value="Amino acid/polyamine transporter I"/>
    <property type="match status" value="1"/>
</dbReference>
<dbReference type="AlphaFoldDB" id="A0A074JI39"/>
<dbReference type="EMBL" id="AUND01000003">
    <property type="protein sequence ID" value="KEO55273.1"/>
    <property type="molecule type" value="Genomic_DNA"/>
</dbReference>
<keyword evidence="3" id="KW-1185">Reference proteome</keyword>
<feature type="transmembrane region" description="Helical" evidence="1">
    <location>
        <begin position="319"/>
        <end position="340"/>
    </location>
</feature>
<evidence type="ECO:0000313" key="2">
    <source>
        <dbReference type="EMBL" id="KEO55273.1"/>
    </source>
</evidence>
<sequence>MTVIAVSVVAFLYLTSLPTRVLDPLLFEFPLVPLRGLKGVTLSSPILDIAILVSCLVVAATLFHPKVRTLRGWRATVTPLASIIGSGFLVVGPILDASFGYAAPVAMMALCGLAFLFGGAIRANIARIALTADNRSRPELFIERVSSWILIFAYVISVAYYLNLFGAFAVSLTDDGGSRFEARLVTTAVFFFIAVTGLIRGFDALEGLEKTSVSLKLAIIAGMMVGLVHFLADKVIADEVVINPPQAGGWTAVALVFGLLVTVQGFETSRYLGLEYTAETRIKSMKYAQFIASIIYVAYIGFLAFSFPANTIPLSETAIIYIFRVIAPILPALLIGAALLSQFSAAVADVVGAGGLLVEVTDGRVRPQIGYFLLGIVGLALTWSSSVFEIIGIASRAFALYYATQSAIAAIGDLQAGHRLQAGGFTLLAGLGLLIAATGTAVET</sequence>
<keyword evidence="1" id="KW-0472">Membrane</keyword>
<keyword evidence="1" id="KW-1133">Transmembrane helix</keyword>